<evidence type="ECO:0000313" key="3">
    <source>
        <dbReference type="Proteomes" id="UP001470809"/>
    </source>
</evidence>
<proteinExistence type="predicted"/>
<name>A0AAN0MCH1_9RHOB</name>
<dbReference type="KEGG" id="yrh:AABB31_08970"/>
<dbReference type="Proteomes" id="UP001470809">
    <property type="component" value="Chromosome"/>
</dbReference>
<evidence type="ECO:0000313" key="2">
    <source>
        <dbReference type="EMBL" id="WZU68974.1"/>
    </source>
</evidence>
<dbReference type="RefSeq" id="WP_342078267.1">
    <property type="nucleotide sequence ID" value="NZ_CP151767.2"/>
</dbReference>
<reference evidence="3" key="1">
    <citation type="submission" date="2024-04" db="EMBL/GenBank/DDBJ databases">
        <title>Phylogenomic analyses of a clade within the roseobacter group suggest taxonomic reassignments of species of the genera Aestuariivita, Citreicella, Loktanella, Nautella, Pelagibaca, Ruegeria, Thalassobius, Thiobacimonas and Tropicibacter, and the proposal o.</title>
        <authorList>
            <person name="Jeon C.O."/>
        </authorList>
    </citation>
    <scope>NUCLEOTIDE SEQUENCE [LARGE SCALE GENOMIC DNA]</scope>
    <source>
        <strain evidence="3">SS1-5</strain>
    </source>
</reference>
<keyword evidence="1" id="KW-0472">Membrane</keyword>
<evidence type="ECO:0000256" key="1">
    <source>
        <dbReference type="SAM" id="Phobius"/>
    </source>
</evidence>
<accession>A0AAN0MCH1</accession>
<sequence>MEWRVSSSHIVFGETLTWKQAHMPGQNRSNADADNMEFHGGNPLVTAILAGVVAGTGANIAALLLGQGFFSALLWHSLIGAMAFFLALFHGMTKKPTIAKMSTRPERVASRVKTAHY</sequence>
<protein>
    <submittedName>
        <fullName evidence="2">Uncharacterized protein</fullName>
    </submittedName>
</protein>
<reference evidence="2 3" key="2">
    <citation type="submission" date="2024-08" db="EMBL/GenBank/DDBJ databases">
        <title>Phylogenomic analyses of a clade within the roseobacter group suggest taxonomic reassignments of species of the genera Aestuariivita, Citreicella, Loktanella, Nautella, Pelagibaca, Ruegeria, Thalassobius, Thiobacimonas and Tropicibacter, and the proposal o.</title>
        <authorList>
            <person name="Jeon C.O."/>
        </authorList>
    </citation>
    <scope>NUCLEOTIDE SEQUENCE [LARGE SCALE GENOMIC DNA]</scope>
    <source>
        <strain evidence="2 3">SS1-5</strain>
    </source>
</reference>
<keyword evidence="1" id="KW-1133">Transmembrane helix</keyword>
<feature type="transmembrane region" description="Helical" evidence="1">
    <location>
        <begin position="72"/>
        <end position="92"/>
    </location>
</feature>
<keyword evidence="1" id="KW-0812">Transmembrane</keyword>
<dbReference type="EMBL" id="CP151767">
    <property type="protein sequence ID" value="WZU68974.1"/>
    <property type="molecule type" value="Genomic_DNA"/>
</dbReference>
<keyword evidence="3" id="KW-1185">Reference proteome</keyword>
<dbReference type="AlphaFoldDB" id="A0AAN0MCH1"/>
<feature type="transmembrane region" description="Helical" evidence="1">
    <location>
        <begin position="44"/>
        <end position="66"/>
    </location>
</feature>
<gene>
    <name evidence="2" type="ORF">AABB31_08970</name>
</gene>
<organism evidence="2 3">
    <name type="scientific">Yoonia rhodophyticola</name>
    <dbReference type="NCBI Taxonomy" id="3137370"/>
    <lineage>
        <taxon>Bacteria</taxon>
        <taxon>Pseudomonadati</taxon>
        <taxon>Pseudomonadota</taxon>
        <taxon>Alphaproteobacteria</taxon>
        <taxon>Rhodobacterales</taxon>
        <taxon>Paracoccaceae</taxon>
        <taxon>Yoonia</taxon>
    </lineage>
</organism>